<evidence type="ECO:0000256" key="3">
    <source>
        <dbReference type="SAM" id="MobiDB-lite"/>
    </source>
</evidence>
<dbReference type="Pfam" id="PF06585">
    <property type="entry name" value="JHBP"/>
    <property type="match status" value="1"/>
</dbReference>
<dbReference type="RefSeq" id="XP_018011513.1">
    <property type="nucleotide sequence ID" value="XM_018156024.2"/>
</dbReference>
<dbReference type="GeneID" id="108668772"/>
<proteinExistence type="inferred from homology"/>
<dbReference type="KEGG" id="hazt:108668772"/>
<dbReference type="OMA" id="GDSWSNY"/>
<evidence type="ECO:0000256" key="4">
    <source>
        <dbReference type="SAM" id="SignalP"/>
    </source>
</evidence>
<feature type="chain" id="PRO_5034726029" evidence="4">
    <location>
        <begin position="20"/>
        <end position="266"/>
    </location>
</feature>
<sequence>MAGVPRIILALMVIKLVSAQDFGTMVRKCRENHAPRFNECIVQAVRRLQPRLSREIPELNLQRVDPLRINNFVLSSNTDLASLQFHSNAVDIAGLSKFDLTHFDIDFEGLKTHVEASVPSVIAKGDYNISGRVFGLPIHGEGDFIGKIKGMLVDGHGVMEATPGGQLYVTGINFNFKFKDLKMDLKNLFNGNEILSRTVAEFMNSNSQLVLDELTPELTKTFSSYVKGLVNNLLSGLPQDLLTSLPNASSKDKHRQRTLQRKTKAT</sequence>
<reference evidence="6" key="1">
    <citation type="submission" date="2025-08" db="UniProtKB">
        <authorList>
            <consortium name="RefSeq"/>
        </authorList>
    </citation>
    <scope>IDENTIFICATION</scope>
    <source>
        <tissue evidence="6">Whole organism</tissue>
    </source>
</reference>
<dbReference type="InterPro" id="IPR038606">
    <property type="entry name" value="To_sf"/>
</dbReference>
<dbReference type="InterPro" id="IPR010562">
    <property type="entry name" value="Haemolymph_juvenile_hormone-bd"/>
</dbReference>
<dbReference type="Gene3D" id="3.15.10.30">
    <property type="entry name" value="Haemolymph juvenile hormone binding protein"/>
    <property type="match status" value="1"/>
</dbReference>
<feature type="region of interest" description="Disordered" evidence="3">
    <location>
        <begin position="245"/>
        <end position="266"/>
    </location>
</feature>
<dbReference type="SMART" id="SM00700">
    <property type="entry name" value="JHBP"/>
    <property type="match status" value="1"/>
</dbReference>
<dbReference type="OrthoDB" id="7419171at2759"/>
<evidence type="ECO:0000256" key="2">
    <source>
        <dbReference type="ARBA" id="ARBA00060902"/>
    </source>
</evidence>
<evidence type="ECO:0000313" key="6">
    <source>
        <dbReference type="RefSeq" id="XP_018011513.1"/>
    </source>
</evidence>
<dbReference type="AlphaFoldDB" id="A0A8B7ND38"/>
<dbReference type="Proteomes" id="UP000694843">
    <property type="component" value="Unplaced"/>
</dbReference>
<dbReference type="FunFam" id="3.15.10.30:FF:000001">
    <property type="entry name" value="Takeout-like protein 1"/>
    <property type="match status" value="1"/>
</dbReference>
<dbReference type="PANTHER" id="PTHR11008">
    <property type="entry name" value="PROTEIN TAKEOUT-LIKE PROTEIN"/>
    <property type="match status" value="1"/>
</dbReference>
<organism evidence="5 6">
    <name type="scientific">Hyalella azteca</name>
    <name type="common">Amphipod</name>
    <dbReference type="NCBI Taxonomy" id="294128"/>
    <lineage>
        <taxon>Eukaryota</taxon>
        <taxon>Metazoa</taxon>
        <taxon>Ecdysozoa</taxon>
        <taxon>Arthropoda</taxon>
        <taxon>Crustacea</taxon>
        <taxon>Multicrustacea</taxon>
        <taxon>Malacostraca</taxon>
        <taxon>Eumalacostraca</taxon>
        <taxon>Peracarida</taxon>
        <taxon>Amphipoda</taxon>
        <taxon>Senticaudata</taxon>
        <taxon>Talitrida</taxon>
        <taxon>Talitroidea</taxon>
        <taxon>Hyalellidae</taxon>
        <taxon>Hyalella</taxon>
    </lineage>
</organism>
<feature type="signal peptide" evidence="4">
    <location>
        <begin position="1"/>
        <end position="19"/>
    </location>
</feature>
<evidence type="ECO:0000313" key="5">
    <source>
        <dbReference type="Proteomes" id="UP000694843"/>
    </source>
</evidence>
<keyword evidence="5" id="KW-1185">Reference proteome</keyword>
<protein>
    <submittedName>
        <fullName evidence="6">Protein takeout</fullName>
    </submittedName>
</protein>
<feature type="compositionally biased region" description="Basic residues" evidence="3">
    <location>
        <begin position="252"/>
        <end position="266"/>
    </location>
</feature>
<keyword evidence="1 4" id="KW-0732">Signal</keyword>
<accession>A0A8B7ND38</accession>
<comment type="similarity">
    <text evidence="2">Belongs to the TO family.</text>
</comment>
<dbReference type="GO" id="GO:0007623">
    <property type="term" value="P:circadian rhythm"/>
    <property type="evidence" value="ECO:0007669"/>
    <property type="project" value="UniProtKB-ARBA"/>
</dbReference>
<dbReference type="PANTHER" id="PTHR11008:SF41">
    <property type="entry name" value="RE70318P"/>
    <property type="match status" value="1"/>
</dbReference>
<name>A0A8B7ND38_HYAAZ</name>
<evidence type="ECO:0000256" key="1">
    <source>
        <dbReference type="ARBA" id="ARBA00022729"/>
    </source>
</evidence>
<gene>
    <name evidence="6" type="primary">LOC108668772</name>
</gene>